<proteinExistence type="predicted"/>
<sequence length="104" mass="11787">MLQQQTGYDETDISGSPQQEMFKSGVDETPGAEHTMPPKKFKKLGEWIFMMASGGRTTGKVEVKVVGYERKCIWIVVLEDKQGRIHRRREDDGLVIKGESSKTK</sequence>
<feature type="region of interest" description="Disordered" evidence="1">
    <location>
        <begin position="1"/>
        <end position="38"/>
    </location>
</feature>
<gene>
    <name evidence="2" type="ORF">B0A54_12446</name>
</gene>
<evidence type="ECO:0000256" key="1">
    <source>
        <dbReference type="SAM" id="MobiDB-lite"/>
    </source>
</evidence>
<reference evidence="2 3" key="1">
    <citation type="submission" date="2017-03" db="EMBL/GenBank/DDBJ databases">
        <title>Genomes of endolithic fungi from Antarctica.</title>
        <authorList>
            <person name="Coleine C."/>
            <person name="Masonjones S."/>
            <person name="Stajich J.E."/>
        </authorList>
    </citation>
    <scope>NUCLEOTIDE SEQUENCE [LARGE SCALE GENOMIC DNA]</scope>
    <source>
        <strain evidence="2 3">CCFEE 5311</strain>
    </source>
</reference>
<evidence type="ECO:0000313" key="2">
    <source>
        <dbReference type="EMBL" id="TKA36432.1"/>
    </source>
</evidence>
<accession>A0A4U0UMH8</accession>
<dbReference type="Proteomes" id="UP000310066">
    <property type="component" value="Unassembled WGS sequence"/>
</dbReference>
<dbReference type="AlphaFoldDB" id="A0A4U0UMH8"/>
<feature type="compositionally biased region" description="Polar residues" evidence="1">
    <location>
        <begin position="1"/>
        <end position="21"/>
    </location>
</feature>
<comment type="caution">
    <text evidence="2">The sequence shown here is derived from an EMBL/GenBank/DDBJ whole genome shotgun (WGS) entry which is preliminary data.</text>
</comment>
<organism evidence="2 3">
    <name type="scientific">Friedmanniomyces endolithicus</name>
    <dbReference type="NCBI Taxonomy" id="329885"/>
    <lineage>
        <taxon>Eukaryota</taxon>
        <taxon>Fungi</taxon>
        <taxon>Dikarya</taxon>
        <taxon>Ascomycota</taxon>
        <taxon>Pezizomycotina</taxon>
        <taxon>Dothideomycetes</taxon>
        <taxon>Dothideomycetidae</taxon>
        <taxon>Mycosphaerellales</taxon>
        <taxon>Teratosphaeriaceae</taxon>
        <taxon>Friedmanniomyces</taxon>
    </lineage>
</organism>
<name>A0A4U0UMH8_9PEZI</name>
<dbReference type="EMBL" id="NAJP01000060">
    <property type="protein sequence ID" value="TKA36432.1"/>
    <property type="molecule type" value="Genomic_DNA"/>
</dbReference>
<protein>
    <submittedName>
        <fullName evidence="2">Uncharacterized protein</fullName>
    </submittedName>
</protein>
<dbReference type="OrthoDB" id="10304713at2759"/>
<evidence type="ECO:0000313" key="3">
    <source>
        <dbReference type="Proteomes" id="UP000310066"/>
    </source>
</evidence>